<dbReference type="PROSITE" id="PS51257">
    <property type="entry name" value="PROKAR_LIPOPROTEIN"/>
    <property type="match status" value="1"/>
</dbReference>
<accession>A0A4Y8WRH1</accession>
<gene>
    <name evidence="1" type="ORF">E4P47_04565</name>
</gene>
<keyword evidence="2" id="KW-1185">Reference proteome</keyword>
<evidence type="ECO:0000313" key="1">
    <source>
        <dbReference type="EMBL" id="TFH95412.1"/>
    </source>
</evidence>
<dbReference type="AlphaFoldDB" id="A0A4Y8WRH1"/>
<name>A0A4Y8WRH1_9PORP</name>
<organism evidence="1 2">
    <name type="scientific">Porphyromonas levii</name>
    <dbReference type="NCBI Taxonomy" id="28114"/>
    <lineage>
        <taxon>Bacteria</taxon>
        <taxon>Pseudomonadati</taxon>
        <taxon>Bacteroidota</taxon>
        <taxon>Bacteroidia</taxon>
        <taxon>Bacteroidales</taxon>
        <taxon>Porphyromonadaceae</taxon>
        <taxon>Porphyromonas</taxon>
    </lineage>
</organism>
<reference evidence="1 2" key="1">
    <citation type="submission" date="2019-03" db="EMBL/GenBank/DDBJ databases">
        <title>Porphyromonas levii Isolated from the Uterus of Dairy Cows.</title>
        <authorList>
            <person name="Francis A.M."/>
        </authorList>
    </citation>
    <scope>NUCLEOTIDE SEQUENCE [LARGE SCALE GENOMIC DNA]</scope>
    <source>
        <strain evidence="1 2">AF5678</strain>
    </source>
</reference>
<dbReference type="EMBL" id="SPNC01000051">
    <property type="protein sequence ID" value="TFH95412.1"/>
    <property type="molecule type" value="Genomic_DNA"/>
</dbReference>
<sequence>MKKRDGIILRRWLLLMILVPTLYACNKQCEEVEPEDYDTLFPFTGIEAPEQMNGNIVVRPCDPDLALEAYTYPGEEDNLSGEEYTITMSCSFEESDRDGSRAKKPQSKYVVSYINEHKQLVQVVCDKGEDSENNTNAPKMKNFGEYRVTFKVRSGFPLYLSVTGSGPRNSHVEAKIEAVSKDEVVEVLPLAVHLYQNEEGIYRLKNPYCEFMILP</sequence>
<protein>
    <submittedName>
        <fullName evidence="1">Uncharacterized protein</fullName>
    </submittedName>
</protein>
<proteinExistence type="predicted"/>
<dbReference type="STRING" id="1122973.GCA_000379925_00234"/>
<comment type="caution">
    <text evidence="1">The sequence shown here is derived from an EMBL/GenBank/DDBJ whole genome shotgun (WGS) entry which is preliminary data.</text>
</comment>
<dbReference type="OrthoDB" id="1012368at2"/>
<dbReference type="RefSeq" id="WP_134849869.1">
    <property type="nucleotide sequence ID" value="NZ_CP197400.1"/>
</dbReference>
<dbReference type="Proteomes" id="UP000297225">
    <property type="component" value="Unassembled WGS sequence"/>
</dbReference>
<evidence type="ECO:0000313" key="2">
    <source>
        <dbReference type="Proteomes" id="UP000297225"/>
    </source>
</evidence>